<dbReference type="InterPro" id="IPR008334">
    <property type="entry name" value="5'-Nucleotdase_C"/>
</dbReference>
<feature type="chain" id="PRO_5043105009" evidence="3">
    <location>
        <begin position="22"/>
        <end position="652"/>
    </location>
</feature>
<dbReference type="Pfam" id="PF02872">
    <property type="entry name" value="5_nucleotid_C"/>
    <property type="match status" value="1"/>
</dbReference>
<dbReference type="PROSITE" id="PS00786">
    <property type="entry name" value="5_NUCLEOTIDASE_2"/>
    <property type="match status" value="1"/>
</dbReference>
<feature type="domain" description="5'-Nucleotidase C-terminal" evidence="5">
    <location>
        <begin position="450"/>
        <end position="600"/>
    </location>
</feature>
<evidence type="ECO:0000313" key="6">
    <source>
        <dbReference type="EMBL" id="MDP9924177.1"/>
    </source>
</evidence>
<feature type="signal peptide" evidence="3">
    <location>
        <begin position="1"/>
        <end position="21"/>
    </location>
</feature>
<evidence type="ECO:0000256" key="2">
    <source>
        <dbReference type="ARBA" id="ARBA00022729"/>
    </source>
</evidence>
<protein>
    <submittedName>
        <fullName evidence="6">5'-nucleotidase</fullName>
        <ecNumber evidence="6">3.1.3.5</ecNumber>
    </submittedName>
</protein>
<evidence type="ECO:0000313" key="7">
    <source>
        <dbReference type="Proteomes" id="UP001244295"/>
    </source>
</evidence>
<dbReference type="Gene3D" id="3.60.21.10">
    <property type="match status" value="1"/>
</dbReference>
<dbReference type="GO" id="GO:0030288">
    <property type="term" value="C:outer membrane-bounded periplasmic space"/>
    <property type="evidence" value="ECO:0007669"/>
    <property type="project" value="TreeGrafter"/>
</dbReference>
<dbReference type="GO" id="GO:0008253">
    <property type="term" value="F:5'-nucleotidase activity"/>
    <property type="evidence" value="ECO:0007669"/>
    <property type="project" value="UniProtKB-EC"/>
</dbReference>
<comment type="caution">
    <text evidence="6">The sequence shown here is derived from an EMBL/GenBank/DDBJ whole genome shotgun (WGS) entry which is preliminary data.</text>
</comment>
<dbReference type="EMBL" id="JAUSRR010000005">
    <property type="protein sequence ID" value="MDP9924177.1"/>
    <property type="molecule type" value="Genomic_DNA"/>
</dbReference>
<gene>
    <name evidence="6" type="ORF">J2W25_003209</name>
</gene>
<dbReference type="GO" id="GO:0046872">
    <property type="term" value="F:metal ion binding"/>
    <property type="evidence" value="ECO:0007669"/>
    <property type="project" value="InterPro"/>
</dbReference>
<evidence type="ECO:0000256" key="3">
    <source>
        <dbReference type="RuleBase" id="RU362119"/>
    </source>
</evidence>
<evidence type="ECO:0000259" key="5">
    <source>
        <dbReference type="Pfam" id="PF02872"/>
    </source>
</evidence>
<dbReference type="PROSITE" id="PS51257">
    <property type="entry name" value="PROKAR_LIPOPROTEIN"/>
    <property type="match status" value="1"/>
</dbReference>
<dbReference type="GO" id="GO:0008768">
    <property type="term" value="F:UDP-sugar diphosphatase activity"/>
    <property type="evidence" value="ECO:0007669"/>
    <property type="project" value="TreeGrafter"/>
</dbReference>
<dbReference type="InterPro" id="IPR004843">
    <property type="entry name" value="Calcineurin-like_PHP"/>
</dbReference>
<accession>A0AAW8DXW2</accession>
<dbReference type="AlphaFoldDB" id="A0AAW8DXW2"/>
<dbReference type="InterPro" id="IPR006146">
    <property type="entry name" value="5'-Nucleotdase_CS"/>
</dbReference>
<evidence type="ECO:0000256" key="1">
    <source>
        <dbReference type="ARBA" id="ARBA00006654"/>
    </source>
</evidence>
<dbReference type="Gene3D" id="3.90.780.10">
    <property type="entry name" value="5'-Nucleotidase, C-terminal domain"/>
    <property type="match status" value="1"/>
</dbReference>
<dbReference type="InterPro" id="IPR036907">
    <property type="entry name" value="5'-Nucleotdase_C_sf"/>
</dbReference>
<name>A0AAW8DXW2_9BURK</name>
<dbReference type="PROSITE" id="PS00785">
    <property type="entry name" value="5_NUCLEOTIDASE_1"/>
    <property type="match status" value="1"/>
</dbReference>
<dbReference type="GO" id="GO:0000166">
    <property type="term" value="F:nucleotide binding"/>
    <property type="evidence" value="ECO:0007669"/>
    <property type="project" value="UniProtKB-KW"/>
</dbReference>
<dbReference type="SUPFAM" id="SSF55816">
    <property type="entry name" value="5'-nucleotidase (syn. UDP-sugar hydrolase), C-terminal domain"/>
    <property type="match status" value="1"/>
</dbReference>
<keyword evidence="3" id="KW-0547">Nucleotide-binding</keyword>
<dbReference type="SUPFAM" id="SSF56300">
    <property type="entry name" value="Metallo-dependent phosphatases"/>
    <property type="match status" value="1"/>
</dbReference>
<dbReference type="PRINTS" id="PR01607">
    <property type="entry name" value="APYRASEFAMLY"/>
</dbReference>
<keyword evidence="3 6" id="KW-0378">Hydrolase</keyword>
<organism evidence="6 7">
    <name type="scientific">Variovorax boronicumulans</name>
    <dbReference type="NCBI Taxonomy" id="436515"/>
    <lineage>
        <taxon>Bacteria</taxon>
        <taxon>Pseudomonadati</taxon>
        <taxon>Pseudomonadota</taxon>
        <taxon>Betaproteobacteria</taxon>
        <taxon>Burkholderiales</taxon>
        <taxon>Comamonadaceae</taxon>
        <taxon>Variovorax</taxon>
    </lineage>
</organism>
<comment type="similarity">
    <text evidence="1 3">Belongs to the 5'-nucleotidase family.</text>
</comment>
<sequence length="652" mass="67353">MNNSRRVVGAAATVIAACVMAACGGGGGGGVAFPPIAVAPPPAPAPTPAPQGKAIDLTILHIDDHHSNLEAKDKTLQLNAGGGAPVAVTVNAAGFPRVTAAIRSLAAQSPNVLKLHAGDALTGTLYFNRAGADGEADAALMNTVCFDAFTLGNHEFDKGDTGLKGFLDLLRKGSCQTPVLSANVNFGAPSALHPSKAPGYVKRSTVLERGGEKIGLVGLTIAGKTKASSSPDPDTTFEDETVAAQREIDLLRAQGVNKIVVMSHIGYEYDKQVASRLSGVDVVVGGDSHTLIGSDALTRYGVGSPAGAYPTALTDKDGKKVCLVHAWEYSQVVGELKVSFDEKGDVTACSGTPHVLIGDDFRVGGKPADANQRSALLADVAASGFLRVTAPDPTATAVLQPFKDKVAVFNTTLVATVTEELCSRRVPGGTGTVDYSRSSVSCNALGSVSLRGGDIQQMAAQAYLEIGHSKYGGADISLQSGGGARIPLVPGNVTAASVIQVLPFGNMLFRLDVTGREVKGMLEDGLQAVYGPGGSTGPYPYTGGLRFDVDATQANGQRASNIEVRAPGTGVWGPLDLDKTYKLFVLSFNASGGDGYKTLAAVPAARRLDIGVLDADVFFNYIESKPKDVGSGLSLLQKLPVELYSTKSYKAP</sequence>
<dbReference type="PANTHER" id="PTHR11575:SF24">
    <property type="entry name" value="5'-NUCLEOTIDASE"/>
    <property type="match status" value="1"/>
</dbReference>
<proteinExistence type="inferred from homology"/>
<dbReference type="GO" id="GO:0009166">
    <property type="term" value="P:nucleotide catabolic process"/>
    <property type="evidence" value="ECO:0007669"/>
    <property type="project" value="InterPro"/>
</dbReference>
<dbReference type="Pfam" id="PF00149">
    <property type="entry name" value="Metallophos"/>
    <property type="match status" value="1"/>
</dbReference>
<dbReference type="EC" id="3.1.3.5" evidence="6"/>
<feature type="domain" description="Calcineurin-like phosphoesterase" evidence="4">
    <location>
        <begin position="58"/>
        <end position="290"/>
    </location>
</feature>
<dbReference type="InterPro" id="IPR006179">
    <property type="entry name" value="5_nucleotidase/apyrase"/>
</dbReference>
<dbReference type="Proteomes" id="UP001244295">
    <property type="component" value="Unassembled WGS sequence"/>
</dbReference>
<dbReference type="RefSeq" id="WP_307637142.1">
    <property type="nucleotide sequence ID" value="NZ_JAUSRR010000005.1"/>
</dbReference>
<evidence type="ECO:0000259" key="4">
    <source>
        <dbReference type="Pfam" id="PF00149"/>
    </source>
</evidence>
<dbReference type="InterPro" id="IPR029052">
    <property type="entry name" value="Metallo-depent_PP-like"/>
</dbReference>
<dbReference type="PANTHER" id="PTHR11575">
    <property type="entry name" value="5'-NUCLEOTIDASE-RELATED"/>
    <property type="match status" value="1"/>
</dbReference>
<reference evidence="6" key="1">
    <citation type="submission" date="2023-07" db="EMBL/GenBank/DDBJ databases">
        <title>Sorghum-associated microbial communities from plants grown in Nebraska, USA.</title>
        <authorList>
            <person name="Schachtman D."/>
        </authorList>
    </citation>
    <scope>NUCLEOTIDE SEQUENCE</scope>
    <source>
        <strain evidence="6">DS2795</strain>
    </source>
</reference>
<keyword evidence="2 3" id="KW-0732">Signal</keyword>